<dbReference type="Proteomes" id="UP001396898">
    <property type="component" value="Unassembled WGS sequence"/>
</dbReference>
<feature type="compositionally biased region" description="Low complexity" evidence="1">
    <location>
        <begin position="220"/>
        <end position="234"/>
    </location>
</feature>
<reference evidence="3 4" key="1">
    <citation type="submission" date="2023-01" db="EMBL/GenBank/DDBJ databases">
        <title>Analysis of 21 Apiospora genomes using comparative genomics revels a genus with tremendous synthesis potential of carbohydrate active enzymes and secondary metabolites.</title>
        <authorList>
            <person name="Sorensen T."/>
        </authorList>
    </citation>
    <scope>NUCLEOTIDE SEQUENCE [LARGE SCALE GENOMIC DNA]</scope>
    <source>
        <strain evidence="3 4">CBS 20057</strain>
    </source>
</reference>
<protein>
    <recommendedName>
        <fullName evidence="2">Myb-like DNA-binding domain-containing protein</fullName>
    </recommendedName>
</protein>
<evidence type="ECO:0000259" key="2">
    <source>
        <dbReference type="Pfam" id="PF22980"/>
    </source>
</evidence>
<feature type="domain" description="Myb-like DNA-binding" evidence="2">
    <location>
        <begin position="8"/>
        <end position="54"/>
    </location>
</feature>
<sequence length="308" mass="34157">MPPVDVESQFRFLISCIKHSCNGKVDFEEVRKECDIKTKGAAAKRYERLMKAHGIPGGLGNTVKKEKTKEDLEEQTAKEAALPGIKPTRGRPANKKRKLMQVEDIADDDDEPIKGEVKSEDAIHVKSELGAYANVPMMSPPPLPSMATVAPHLVRPANDHIGDVHSDDDVIVVCSSDKTLKGCDGCQQHSVRNSPASTNNSANLGFNAFDHSANLFSPQTSHLTTRTSPSPTTRMRPKSDHVLNDPHHHNLPFAAFPGPTNPWYYQHQHTRLPHRHMHHHNPSTSGIYWHNATPQPEERHDGDCDSQG</sequence>
<evidence type="ECO:0000313" key="3">
    <source>
        <dbReference type="EMBL" id="KAK8037176.1"/>
    </source>
</evidence>
<keyword evidence="4" id="KW-1185">Reference proteome</keyword>
<evidence type="ECO:0000256" key="1">
    <source>
        <dbReference type="SAM" id="MobiDB-lite"/>
    </source>
</evidence>
<gene>
    <name evidence="3" type="ORF">PG991_001490</name>
</gene>
<feature type="compositionally biased region" description="Basic and acidic residues" evidence="1">
    <location>
        <begin position="296"/>
        <end position="308"/>
    </location>
</feature>
<feature type="region of interest" description="Disordered" evidence="1">
    <location>
        <begin position="219"/>
        <end position="238"/>
    </location>
</feature>
<comment type="caution">
    <text evidence="3">The sequence shown here is derived from an EMBL/GenBank/DDBJ whole genome shotgun (WGS) entry which is preliminary data.</text>
</comment>
<proteinExistence type="predicted"/>
<dbReference type="EMBL" id="JAQQWI010000003">
    <property type="protein sequence ID" value="KAK8037176.1"/>
    <property type="molecule type" value="Genomic_DNA"/>
</dbReference>
<dbReference type="InterPro" id="IPR054505">
    <property type="entry name" value="Myb_DNA-bind_8"/>
</dbReference>
<accession>A0ABR1STM2</accession>
<organism evidence="3 4">
    <name type="scientific">Apiospora marii</name>
    <dbReference type="NCBI Taxonomy" id="335849"/>
    <lineage>
        <taxon>Eukaryota</taxon>
        <taxon>Fungi</taxon>
        <taxon>Dikarya</taxon>
        <taxon>Ascomycota</taxon>
        <taxon>Pezizomycotina</taxon>
        <taxon>Sordariomycetes</taxon>
        <taxon>Xylariomycetidae</taxon>
        <taxon>Amphisphaeriales</taxon>
        <taxon>Apiosporaceae</taxon>
        <taxon>Apiospora</taxon>
    </lineage>
</organism>
<name>A0ABR1STM2_9PEZI</name>
<feature type="region of interest" description="Disordered" evidence="1">
    <location>
        <begin position="289"/>
        <end position="308"/>
    </location>
</feature>
<dbReference type="Pfam" id="PF22980">
    <property type="entry name" value="Myb_DNA-bind_8"/>
    <property type="match status" value="1"/>
</dbReference>
<evidence type="ECO:0000313" key="4">
    <source>
        <dbReference type="Proteomes" id="UP001396898"/>
    </source>
</evidence>